<dbReference type="AlphaFoldDB" id="C2ENT2"/>
<gene>
    <name evidence="1" type="ORF">HMPREF0548_1328</name>
</gene>
<accession>C2ENT2</accession>
<dbReference type="InterPro" id="IPR029039">
    <property type="entry name" value="Flavoprotein-like_sf"/>
</dbReference>
<keyword evidence="2" id="KW-1185">Reference proteome</keyword>
<evidence type="ECO:0000313" key="2">
    <source>
        <dbReference type="Proteomes" id="UP000005583"/>
    </source>
</evidence>
<organism evidence="1 2">
    <name type="scientific">Lactobacillus ultunensis DSM 16047</name>
    <dbReference type="NCBI Taxonomy" id="525365"/>
    <lineage>
        <taxon>Bacteria</taxon>
        <taxon>Bacillati</taxon>
        <taxon>Bacillota</taxon>
        <taxon>Bacilli</taxon>
        <taxon>Lactobacillales</taxon>
        <taxon>Lactobacillaceae</taxon>
        <taxon>Lactobacillus</taxon>
    </lineage>
</organism>
<dbReference type="OrthoDB" id="1739094at2"/>
<dbReference type="HOGENOM" id="CLU_2916898_0_0_9"/>
<reference evidence="1 2" key="1">
    <citation type="submission" date="2009-01" db="EMBL/GenBank/DDBJ databases">
        <authorList>
            <person name="Qin X."/>
            <person name="Bachman B."/>
            <person name="Battles P."/>
            <person name="Bell A."/>
            <person name="Bess C."/>
            <person name="Bickham C."/>
            <person name="Chaboub L."/>
            <person name="Chen D."/>
            <person name="Coyle M."/>
            <person name="Deiros D.R."/>
            <person name="Dinh H."/>
            <person name="Forbes L."/>
            <person name="Fowler G."/>
            <person name="Francisco L."/>
            <person name="Fu Q."/>
            <person name="Gubbala S."/>
            <person name="Hale W."/>
            <person name="Han Y."/>
            <person name="Hemphill L."/>
            <person name="Highlander S.K."/>
            <person name="Hirani K."/>
            <person name="Hogues M."/>
            <person name="Jackson L."/>
            <person name="Jakkamsetti A."/>
            <person name="Javaid M."/>
            <person name="Jiang H."/>
            <person name="Korchina V."/>
            <person name="Kovar C."/>
            <person name="Lara F."/>
            <person name="Lee S."/>
            <person name="Mata R."/>
            <person name="Mathew T."/>
            <person name="Moen C."/>
            <person name="Morales K."/>
            <person name="Munidasa M."/>
            <person name="Nazareth L."/>
            <person name="Ngo R."/>
            <person name="Nguyen L."/>
            <person name="Okwuonu G."/>
            <person name="Ongeri F."/>
            <person name="Patil S."/>
            <person name="Petrosino J."/>
            <person name="Pham C."/>
            <person name="Pham P."/>
            <person name="Pu L.-L."/>
            <person name="Puazo M."/>
            <person name="Raj R."/>
            <person name="Reid J."/>
            <person name="Rouhana J."/>
            <person name="Saada N."/>
            <person name="Shang Y."/>
            <person name="Simmons D."/>
            <person name="Thornton R."/>
            <person name="Warren J."/>
            <person name="Weissenberger G."/>
            <person name="Zhang J."/>
            <person name="Zhang L."/>
            <person name="Zhou C."/>
            <person name="Zhu D."/>
            <person name="Muzny D."/>
            <person name="Worley K."/>
            <person name="Gibbs R."/>
        </authorList>
    </citation>
    <scope>NUCLEOTIDE SEQUENCE [LARGE SCALE GENOMIC DNA]</scope>
    <source>
        <strain evidence="1 2">DSM 16047</strain>
    </source>
</reference>
<dbReference type="RefSeq" id="WP_007125825.1">
    <property type="nucleotide sequence ID" value="NZ_AZFO01000059.1"/>
</dbReference>
<dbReference type="Proteomes" id="UP000005583">
    <property type="component" value="Unassembled WGS sequence"/>
</dbReference>
<evidence type="ECO:0000313" key="1">
    <source>
        <dbReference type="EMBL" id="EEJ71808.1"/>
    </source>
</evidence>
<dbReference type="EMBL" id="ACGU01000062">
    <property type="protein sequence ID" value="EEJ71808.1"/>
    <property type="molecule type" value="Genomic_DNA"/>
</dbReference>
<dbReference type="Gene3D" id="3.40.50.360">
    <property type="match status" value="1"/>
</dbReference>
<protein>
    <recommendedName>
        <fullName evidence="3">Flavodoxin-like domain-containing protein</fullName>
    </recommendedName>
</protein>
<evidence type="ECO:0008006" key="3">
    <source>
        <dbReference type="Google" id="ProtNLM"/>
    </source>
</evidence>
<proteinExistence type="predicted"/>
<dbReference type="STRING" id="525365.HMPREF0548_1328"/>
<sequence length="61" mass="6802">MEIAVRYYSKTGNTKKLADAVANTAGVEAQTVSHPLKHNVDLLFYAIQYIGQVLPHLLKNF</sequence>
<name>C2ENT2_9LACO</name>
<dbReference type="SUPFAM" id="SSF52218">
    <property type="entry name" value="Flavoproteins"/>
    <property type="match status" value="1"/>
</dbReference>
<dbReference type="PATRIC" id="fig|525365.8.peg.1815"/>
<dbReference type="eggNOG" id="COG0716">
    <property type="taxonomic scope" value="Bacteria"/>
</dbReference>
<comment type="caution">
    <text evidence="1">The sequence shown here is derived from an EMBL/GenBank/DDBJ whole genome shotgun (WGS) entry which is preliminary data.</text>
</comment>